<dbReference type="RefSeq" id="WP_368498780.1">
    <property type="nucleotide sequence ID" value="NZ_CP162511.1"/>
</dbReference>
<evidence type="ECO:0000313" key="2">
    <source>
        <dbReference type="EMBL" id="XDI06398.1"/>
    </source>
</evidence>
<dbReference type="EMBL" id="CP162511">
    <property type="protein sequence ID" value="XDI06398.1"/>
    <property type="molecule type" value="Genomic_DNA"/>
</dbReference>
<evidence type="ECO:0000259" key="1">
    <source>
        <dbReference type="Pfam" id="PF19040"/>
    </source>
</evidence>
<organism evidence="2">
    <name type="scientific">Herbiconiux sp. A18JL235</name>
    <dbReference type="NCBI Taxonomy" id="3152363"/>
    <lineage>
        <taxon>Bacteria</taxon>
        <taxon>Bacillati</taxon>
        <taxon>Actinomycetota</taxon>
        <taxon>Actinomycetes</taxon>
        <taxon>Micrococcales</taxon>
        <taxon>Microbacteriaceae</taxon>
        <taxon>Herbiconiux</taxon>
    </lineage>
</organism>
<reference evidence="2" key="1">
    <citation type="submission" date="2024-05" db="EMBL/GenBank/DDBJ databases">
        <title>Herbiconiux sp. A18JL235.</title>
        <authorList>
            <person name="Zhang G."/>
        </authorList>
    </citation>
    <scope>NUCLEOTIDE SEQUENCE</scope>
    <source>
        <strain evidence="2">A18JL235</strain>
    </source>
</reference>
<accession>A0AB39BIX5</accession>
<keyword evidence="2" id="KW-0378">Hydrolase</keyword>
<dbReference type="GO" id="GO:0016787">
    <property type="term" value="F:hydrolase activity"/>
    <property type="evidence" value="ECO:0007669"/>
    <property type="project" value="UniProtKB-KW"/>
</dbReference>
<dbReference type="AlphaFoldDB" id="A0AB39BIX5"/>
<feature type="domain" description="SGNH" evidence="1">
    <location>
        <begin position="40"/>
        <end position="265"/>
    </location>
</feature>
<dbReference type="InterPro" id="IPR043968">
    <property type="entry name" value="SGNH"/>
</dbReference>
<proteinExistence type="predicted"/>
<gene>
    <name evidence="2" type="ORF">ABFY20_04685</name>
</gene>
<dbReference type="Pfam" id="PF19040">
    <property type="entry name" value="SGNH"/>
    <property type="match status" value="1"/>
</dbReference>
<sequence>MGVQCDTTLTSAIADESCADQALYPNLATSKIDNGIGYNCYNDSPEDGLLGTCSYGSERPDALRLAVTGDSHGAVLVNVLVAVADEENWHIDTYVSRGCTWAASWFEPETDCADYRESLQAALEEEEYDAVITTVRRRLDMPMASDLDFAKARAEVWTSIIDPGAEVITVIDNPLVPEPMADCVIQHPREALRAERCVVPRGVALSEFDTSHAAADLEPRARVLDLTDLYCDDDGCPMVIGNVIVYRDRHHITGTYAATASPFIADRLRASLTRRE</sequence>
<protein>
    <submittedName>
        <fullName evidence="2">SGNH hydrolase domain-containing protein</fullName>
    </submittedName>
</protein>
<name>A0AB39BIX5_9MICO</name>